<dbReference type="GO" id="GO:0005634">
    <property type="term" value="C:nucleus"/>
    <property type="evidence" value="ECO:0007669"/>
    <property type="project" value="UniProtKB-SubCell"/>
</dbReference>
<feature type="compositionally biased region" description="Basic and acidic residues" evidence="10">
    <location>
        <begin position="300"/>
        <end position="326"/>
    </location>
</feature>
<evidence type="ECO:0000256" key="7">
    <source>
        <dbReference type="ARBA" id="ARBA00022839"/>
    </source>
</evidence>
<dbReference type="GO" id="GO:0003676">
    <property type="term" value="F:nucleic acid binding"/>
    <property type="evidence" value="ECO:0007669"/>
    <property type="project" value="InterPro"/>
</dbReference>
<comment type="similarity">
    <text evidence="2">Belongs to the REXO4 family.</text>
</comment>
<dbReference type="GO" id="GO:0008408">
    <property type="term" value="F:3'-5' exonuclease activity"/>
    <property type="evidence" value="ECO:0007669"/>
    <property type="project" value="InterPro"/>
</dbReference>
<keyword evidence="6" id="KW-0378">Hydrolase</keyword>
<evidence type="ECO:0000313" key="12">
    <source>
        <dbReference type="EMBL" id="WZN62351.1"/>
    </source>
</evidence>
<evidence type="ECO:0000256" key="4">
    <source>
        <dbReference type="ARBA" id="ARBA00022552"/>
    </source>
</evidence>
<dbReference type="SMART" id="SM00479">
    <property type="entry name" value="EXOIII"/>
    <property type="match status" value="1"/>
</dbReference>
<name>A0AAX4P8J1_9CHLO</name>
<dbReference type="Proteomes" id="UP001472866">
    <property type="component" value="Chromosome 05"/>
</dbReference>
<gene>
    <name evidence="12" type="ORF">HKI87_05g38870</name>
</gene>
<comment type="subcellular location">
    <subcellularLocation>
        <location evidence="1">Nucleus</location>
    </subcellularLocation>
</comment>
<reference evidence="12 13" key="1">
    <citation type="submission" date="2024-03" db="EMBL/GenBank/DDBJ databases">
        <title>Complete genome sequence of the green alga Chloropicon roscoffensis RCC1871.</title>
        <authorList>
            <person name="Lemieux C."/>
            <person name="Pombert J.-F."/>
            <person name="Otis C."/>
            <person name="Turmel M."/>
        </authorList>
    </citation>
    <scope>NUCLEOTIDE SEQUENCE [LARGE SCALE GENOMIC DNA]</scope>
    <source>
        <strain evidence="12 13">RCC1871</strain>
    </source>
</reference>
<keyword evidence="5" id="KW-0540">Nuclease</keyword>
<evidence type="ECO:0000256" key="10">
    <source>
        <dbReference type="SAM" id="MobiDB-lite"/>
    </source>
</evidence>
<dbReference type="SUPFAM" id="SSF53098">
    <property type="entry name" value="Ribonuclease H-like"/>
    <property type="match status" value="1"/>
</dbReference>
<sequence>MKGGKAKAEKAKRLFKVKVKGKSKTVVAMGSSGKSNWDLLKSQIEGNGKAKELRCEREKKRLEREARRGKIRDGKFAPQARRENRQETRIVAVDCEMVGVGAEGRKSALARVVVVNYYGNVLLDTFCAPSERVTDYRTRVSGIRPQDLKGAPPFDEVQQQVATLLRGKVVVGHALKNDFKALQVKHPKNETRDTARYPPLRRTDLAPGVGAGRMKSRALKELAAEHLGLEIQHGEHSPVEDARAALYLYQKHRSEWEREARGKGKKKRPKAEATSIEEEFKSASGVEIDEGKLRRLKKRERQEEAEERKRKQEEKDQQEGDAKDDGYGLDLFVSE</sequence>
<dbReference type="InterPro" id="IPR013520">
    <property type="entry name" value="Ribonucl_H"/>
</dbReference>
<keyword evidence="8" id="KW-0539">Nucleus</keyword>
<dbReference type="InterPro" id="IPR037431">
    <property type="entry name" value="REX4_DEDDh_dom"/>
</dbReference>
<feature type="region of interest" description="Disordered" evidence="10">
    <location>
        <begin position="257"/>
        <end position="335"/>
    </location>
</feature>
<evidence type="ECO:0000256" key="9">
    <source>
        <dbReference type="ARBA" id="ARBA00025599"/>
    </source>
</evidence>
<evidence type="ECO:0000256" key="3">
    <source>
        <dbReference type="ARBA" id="ARBA00016937"/>
    </source>
</evidence>
<evidence type="ECO:0000256" key="8">
    <source>
        <dbReference type="ARBA" id="ARBA00023242"/>
    </source>
</evidence>
<feature type="region of interest" description="Disordered" evidence="10">
    <location>
        <begin position="188"/>
        <end position="212"/>
    </location>
</feature>
<evidence type="ECO:0000256" key="5">
    <source>
        <dbReference type="ARBA" id="ARBA00022722"/>
    </source>
</evidence>
<evidence type="ECO:0000256" key="6">
    <source>
        <dbReference type="ARBA" id="ARBA00022801"/>
    </source>
</evidence>
<dbReference type="Pfam" id="PF00929">
    <property type="entry name" value="RNase_T"/>
    <property type="match status" value="1"/>
</dbReference>
<dbReference type="GO" id="GO:0006364">
    <property type="term" value="P:rRNA processing"/>
    <property type="evidence" value="ECO:0007669"/>
    <property type="project" value="UniProtKB-KW"/>
</dbReference>
<dbReference type="EMBL" id="CP151505">
    <property type="protein sequence ID" value="WZN62351.1"/>
    <property type="molecule type" value="Genomic_DNA"/>
</dbReference>
<dbReference type="FunFam" id="3.30.420.10:FF:000007">
    <property type="entry name" value="Interferon-stimulated exonuclease gene 20"/>
    <property type="match status" value="1"/>
</dbReference>
<proteinExistence type="inferred from homology"/>
<dbReference type="PANTHER" id="PTHR12801:SF45">
    <property type="entry name" value="RNA EXONUCLEASE 4"/>
    <property type="match status" value="1"/>
</dbReference>
<organism evidence="12 13">
    <name type="scientific">Chloropicon roscoffensis</name>
    <dbReference type="NCBI Taxonomy" id="1461544"/>
    <lineage>
        <taxon>Eukaryota</taxon>
        <taxon>Viridiplantae</taxon>
        <taxon>Chlorophyta</taxon>
        <taxon>Chloropicophyceae</taxon>
        <taxon>Chloropicales</taxon>
        <taxon>Chloropicaceae</taxon>
        <taxon>Chloropicon</taxon>
    </lineage>
</organism>
<evidence type="ECO:0000256" key="2">
    <source>
        <dbReference type="ARBA" id="ARBA00010489"/>
    </source>
</evidence>
<keyword evidence="13" id="KW-1185">Reference proteome</keyword>
<dbReference type="InterPro" id="IPR047021">
    <property type="entry name" value="REXO1/3/4-like"/>
</dbReference>
<keyword evidence="4" id="KW-0698">rRNA processing</keyword>
<keyword evidence="7 12" id="KW-0269">Exonuclease</keyword>
<dbReference type="PANTHER" id="PTHR12801">
    <property type="entry name" value="RNA EXONUCLEASE REXO1 / RECO3 FAMILY MEMBER-RELATED"/>
    <property type="match status" value="1"/>
</dbReference>
<accession>A0AAX4P8J1</accession>
<dbReference type="CDD" id="cd06144">
    <property type="entry name" value="REX4_like"/>
    <property type="match status" value="1"/>
</dbReference>
<dbReference type="Gene3D" id="3.30.420.10">
    <property type="entry name" value="Ribonuclease H-like superfamily/Ribonuclease H"/>
    <property type="match status" value="1"/>
</dbReference>
<dbReference type="InterPro" id="IPR036397">
    <property type="entry name" value="RNaseH_sf"/>
</dbReference>
<feature type="domain" description="Exonuclease" evidence="11">
    <location>
        <begin position="89"/>
        <end position="258"/>
    </location>
</feature>
<evidence type="ECO:0000259" key="11">
    <source>
        <dbReference type="SMART" id="SM00479"/>
    </source>
</evidence>
<evidence type="ECO:0000256" key="1">
    <source>
        <dbReference type="ARBA" id="ARBA00004123"/>
    </source>
</evidence>
<comment type="function">
    <text evidence="9">Exoribonuclease involved in ribosome biosynthesis. Involved in the processing of ITS1, the internal transcribed spacer localized between the 18S and 5.8S rRNAs.</text>
</comment>
<evidence type="ECO:0000313" key="13">
    <source>
        <dbReference type="Proteomes" id="UP001472866"/>
    </source>
</evidence>
<dbReference type="AlphaFoldDB" id="A0AAX4P8J1"/>
<protein>
    <recommendedName>
        <fullName evidence="3">RNA exonuclease 4</fullName>
    </recommendedName>
</protein>
<dbReference type="InterPro" id="IPR012337">
    <property type="entry name" value="RNaseH-like_sf"/>
</dbReference>